<protein>
    <recommendedName>
        <fullName evidence="3">Helix-turn-helix domain-containing protein</fullName>
    </recommendedName>
</protein>
<gene>
    <name evidence="1" type="ORF">Krac_7574</name>
</gene>
<dbReference type="EMBL" id="ADVG01000002">
    <property type="protein sequence ID" value="EFH86282.1"/>
    <property type="molecule type" value="Genomic_DNA"/>
</dbReference>
<evidence type="ECO:0000313" key="1">
    <source>
        <dbReference type="EMBL" id="EFH86282.1"/>
    </source>
</evidence>
<name>D6TKI2_KTERA</name>
<dbReference type="Proteomes" id="UP000004508">
    <property type="component" value="Unassembled WGS sequence"/>
</dbReference>
<accession>D6TKI2</accession>
<comment type="caution">
    <text evidence="1">The sequence shown here is derived from an EMBL/GenBank/DDBJ whole genome shotgun (WGS) entry which is preliminary data.</text>
</comment>
<proteinExistence type="predicted"/>
<dbReference type="RefSeq" id="WP_007910464.1">
    <property type="nucleotide sequence ID" value="NZ_ADVG01000002.1"/>
</dbReference>
<evidence type="ECO:0008006" key="3">
    <source>
        <dbReference type="Google" id="ProtNLM"/>
    </source>
</evidence>
<sequence>MARSKKVGAEQPLMPTPTGLLDVDGAAAWFGVSRAKLFELMHEEGFPVIIIPKNNIRFDPNSLYRWALEKQVNGRYVA</sequence>
<keyword evidence="2" id="KW-1185">Reference proteome</keyword>
<evidence type="ECO:0000313" key="2">
    <source>
        <dbReference type="Proteomes" id="UP000004508"/>
    </source>
</evidence>
<dbReference type="InParanoid" id="D6TKI2"/>
<organism evidence="1 2">
    <name type="scientific">Ktedonobacter racemifer DSM 44963</name>
    <dbReference type="NCBI Taxonomy" id="485913"/>
    <lineage>
        <taxon>Bacteria</taxon>
        <taxon>Bacillati</taxon>
        <taxon>Chloroflexota</taxon>
        <taxon>Ktedonobacteria</taxon>
        <taxon>Ktedonobacterales</taxon>
        <taxon>Ktedonobacteraceae</taxon>
        <taxon>Ktedonobacter</taxon>
    </lineage>
</organism>
<reference evidence="1 2" key="1">
    <citation type="journal article" date="2011" name="Stand. Genomic Sci.">
        <title>Non-contiguous finished genome sequence and contextual data of the filamentous soil bacterium Ktedonobacter racemifer type strain (SOSP1-21).</title>
        <authorList>
            <person name="Chang Y.J."/>
            <person name="Land M."/>
            <person name="Hauser L."/>
            <person name="Chertkov O."/>
            <person name="Del Rio T.G."/>
            <person name="Nolan M."/>
            <person name="Copeland A."/>
            <person name="Tice H."/>
            <person name="Cheng J.F."/>
            <person name="Lucas S."/>
            <person name="Han C."/>
            <person name="Goodwin L."/>
            <person name="Pitluck S."/>
            <person name="Ivanova N."/>
            <person name="Ovchinikova G."/>
            <person name="Pati A."/>
            <person name="Chen A."/>
            <person name="Palaniappan K."/>
            <person name="Mavromatis K."/>
            <person name="Liolios K."/>
            <person name="Brettin T."/>
            <person name="Fiebig A."/>
            <person name="Rohde M."/>
            <person name="Abt B."/>
            <person name="Goker M."/>
            <person name="Detter J.C."/>
            <person name="Woyke T."/>
            <person name="Bristow J."/>
            <person name="Eisen J.A."/>
            <person name="Markowitz V."/>
            <person name="Hugenholtz P."/>
            <person name="Kyrpides N.C."/>
            <person name="Klenk H.P."/>
            <person name="Lapidus A."/>
        </authorList>
    </citation>
    <scope>NUCLEOTIDE SEQUENCE [LARGE SCALE GENOMIC DNA]</scope>
    <source>
        <strain evidence="2">DSM 44963</strain>
    </source>
</reference>
<dbReference type="STRING" id="485913.Krac_7574"/>
<dbReference type="OrthoDB" id="289890at2"/>
<dbReference type="AlphaFoldDB" id="D6TKI2"/>